<accession>A0A1G8Z3A9</accession>
<dbReference type="AlphaFoldDB" id="A0A1G8Z3A9"/>
<protein>
    <recommendedName>
        <fullName evidence="3">Transposase, Mutator family</fullName>
    </recommendedName>
</protein>
<organism evidence="1 2">
    <name type="scientific">Mesorhizobium muleiense</name>
    <dbReference type="NCBI Taxonomy" id="1004279"/>
    <lineage>
        <taxon>Bacteria</taxon>
        <taxon>Pseudomonadati</taxon>
        <taxon>Pseudomonadota</taxon>
        <taxon>Alphaproteobacteria</taxon>
        <taxon>Hyphomicrobiales</taxon>
        <taxon>Phyllobacteriaceae</taxon>
        <taxon>Mesorhizobium</taxon>
    </lineage>
</organism>
<name>A0A1G8Z3A9_9HYPH</name>
<keyword evidence="2" id="KW-1185">Reference proteome</keyword>
<evidence type="ECO:0000313" key="2">
    <source>
        <dbReference type="Proteomes" id="UP000198894"/>
    </source>
</evidence>
<dbReference type="EMBL" id="FNEE01000011">
    <property type="protein sequence ID" value="SDK09457.1"/>
    <property type="molecule type" value="Genomic_DNA"/>
</dbReference>
<evidence type="ECO:0000313" key="1">
    <source>
        <dbReference type="EMBL" id="SDK09457.1"/>
    </source>
</evidence>
<proteinExistence type="predicted"/>
<dbReference type="Proteomes" id="UP000198894">
    <property type="component" value="Unassembled WGS sequence"/>
</dbReference>
<reference evidence="2" key="1">
    <citation type="submission" date="2016-10" db="EMBL/GenBank/DDBJ databases">
        <authorList>
            <person name="Varghese N."/>
            <person name="Submissions S."/>
        </authorList>
    </citation>
    <scope>NUCLEOTIDE SEQUENCE [LARGE SCALE GENOMIC DNA]</scope>
    <source>
        <strain evidence="2">CGMCC 1.11022</strain>
    </source>
</reference>
<sequence>MTRTTMKAEAVHPGDEATSYLFDNWFDPIEAGLRERVRGFIETMLETELEAVLARPRYGRQPAARQ</sequence>
<evidence type="ECO:0008006" key="3">
    <source>
        <dbReference type="Google" id="ProtNLM"/>
    </source>
</evidence>
<gene>
    <name evidence="1" type="ORF">SAMN05428953_111156</name>
</gene>